<dbReference type="OrthoDB" id="8081633at2"/>
<proteinExistence type="predicted"/>
<protein>
    <recommendedName>
        <fullName evidence="3">Anti-sigma factor</fullName>
    </recommendedName>
</protein>
<dbReference type="KEGG" id="niy:FQ775_10515"/>
<reference evidence="1" key="1">
    <citation type="submission" date="2020-04" db="EMBL/GenBank/DDBJ databases">
        <title>Nitratireductor sp. nov. isolated from mangrove soil.</title>
        <authorList>
            <person name="Ye Y."/>
        </authorList>
    </citation>
    <scope>NUCLEOTIDE SEQUENCE</scope>
    <source>
        <strain evidence="1">SY7</strain>
    </source>
</reference>
<keyword evidence="2" id="KW-1185">Reference proteome</keyword>
<evidence type="ECO:0000313" key="1">
    <source>
        <dbReference type="EMBL" id="QDZ00785.1"/>
    </source>
</evidence>
<accession>A0A5B8KYR8</accession>
<name>A0A5B8KYR8_9HYPH</name>
<dbReference type="EMBL" id="CP042301">
    <property type="protein sequence ID" value="QDZ00785.1"/>
    <property type="molecule type" value="Genomic_DNA"/>
</dbReference>
<evidence type="ECO:0000313" key="2">
    <source>
        <dbReference type="Proteomes" id="UP000321389"/>
    </source>
</evidence>
<dbReference type="RefSeq" id="WP_146299431.1">
    <property type="nucleotide sequence ID" value="NZ_CP042301.2"/>
</dbReference>
<sequence>MTGDNDRMARAGDFVLGRMNEAERERAQKDLERDPAFRDAVIRLAERLRSHGLGSGAQTASLWRLVESDIASMPQMKAAPIAAAAPATPGPAPAAAHALGGWRGALLAACLAAACGVGFVAGRLAAEAEAPVRLTVLEDGGGQAIGLVEGLASGALRFRPLVAIEAAGGKTPMLWAIRDDGSVAALGPLDSHLPTDIGAGPAPGSRYRVTMEDASTDLSAPKGSLLAEGAAITLPAGD</sequence>
<organism evidence="1 2">
    <name type="scientific">Nitratireductor mangrovi</name>
    <dbReference type="NCBI Taxonomy" id="2599600"/>
    <lineage>
        <taxon>Bacteria</taxon>
        <taxon>Pseudomonadati</taxon>
        <taxon>Pseudomonadota</taxon>
        <taxon>Alphaproteobacteria</taxon>
        <taxon>Hyphomicrobiales</taxon>
        <taxon>Phyllobacteriaceae</taxon>
        <taxon>Nitratireductor</taxon>
    </lineage>
</organism>
<dbReference type="Proteomes" id="UP000321389">
    <property type="component" value="Chromosome"/>
</dbReference>
<dbReference type="AlphaFoldDB" id="A0A5B8KYR8"/>
<evidence type="ECO:0008006" key="3">
    <source>
        <dbReference type="Google" id="ProtNLM"/>
    </source>
</evidence>
<gene>
    <name evidence="1" type="ORF">FQ775_10515</name>
</gene>